<proteinExistence type="predicted"/>
<organism evidence="1 2">
    <name type="scientific">Pedobacter frigidisoli</name>
    <dbReference type="NCBI Taxonomy" id="2530455"/>
    <lineage>
        <taxon>Bacteria</taxon>
        <taxon>Pseudomonadati</taxon>
        <taxon>Bacteroidota</taxon>
        <taxon>Sphingobacteriia</taxon>
        <taxon>Sphingobacteriales</taxon>
        <taxon>Sphingobacteriaceae</taxon>
        <taxon>Pedobacter</taxon>
    </lineage>
</organism>
<evidence type="ECO:0000313" key="2">
    <source>
        <dbReference type="Proteomes" id="UP000291485"/>
    </source>
</evidence>
<sequence>MNTLFSFAQSSKISDGIKQYIAIIKTKDDKFKGLFVKIDSHKVILYSKDKYQEVTTSDVKSIKLRVTKASYELQSYIFKYVKKEDPKEYQYTNQRGESVDKWGREKPTTNEEIAGAVAGAIVGTALEGVANVVVGSLHNINPSIANYKFRKEFDFAQLETISYYSVYYQQNPNTLAELKKLKELSANFKP</sequence>
<protein>
    <submittedName>
        <fullName evidence="1">Uncharacterized protein</fullName>
    </submittedName>
</protein>
<reference evidence="1 2" key="1">
    <citation type="submission" date="2019-02" db="EMBL/GenBank/DDBJ databases">
        <title>Pedobacter sp. RP-3-11 sp. nov., isolated from Arctic soil.</title>
        <authorList>
            <person name="Dahal R.H."/>
        </authorList>
    </citation>
    <scope>NUCLEOTIDE SEQUENCE [LARGE SCALE GENOMIC DNA]</scope>
    <source>
        <strain evidence="1 2">RP-3-11</strain>
    </source>
</reference>
<dbReference type="RefSeq" id="WP_165499746.1">
    <property type="nucleotide sequence ID" value="NZ_SJSN01000008.1"/>
</dbReference>
<comment type="caution">
    <text evidence="1">The sequence shown here is derived from an EMBL/GenBank/DDBJ whole genome shotgun (WGS) entry which is preliminary data.</text>
</comment>
<evidence type="ECO:0000313" key="1">
    <source>
        <dbReference type="EMBL" id="TCD08573.1"/>
    </source>
</evidence>
<keyword evidence="2" id="KW-1185">Reference proteome</keyword>
<accession>A0A4R0P6H9</accession>
<gene>
    <name evidence="1" type="ORF">EZ449_12085</name>
</gene>
<dbReference type="EMBL" id="SJSN01000008">
    <property type="protein sequence ID" value="TCD08573.1"/>
    <property type="molecule type" value="Genomic_DNA"/>
</dbReference>
<dbReference type="Proteomes" id="UP000291485">
    <property type="component" value="Unassembled WGS sequence"/>
</dbReference>
<dbReference type="AlphaFoldDB" id="A0A4R0P6H9"/>
<name>A0A4R0P6H9_9SPHI</name>